<dbReference type="EMBL" id="CP036164">
    <property type="protein sequence ID" value="QBF46689.1"/>
    <property type="molecule type" value="Genomic_DNA"/>
</dbReference>
<dbReference type="RefSeq" id="WP_130629907.1">
    <property type="nucleotide sequence ID" value="NZ_CP036164.1"/>
</dbReference>
<dbReference type="SUPFAM" id="SSF53756">
    <property type="entry name" value="UDP-Glycosyltransferase/glycogen phosphorylase"/>
    <property type="match status" value="1"/>
</dbReference>
<accession>A0A4P6MUN2</accession>
<keyword evidence="3" id="KW-1185">Reference proteome</keyword>
<dbReference type="GO" id="GO:0016740">
    <property type="term" value="F:transferase activity"/>
    <property type="evidence" value="ECO:0007669"/>
    <property type="project" value="UniProtKB-KW"/>
</dbReference>
<dbReference type="AlphaFoldDB" id="A0A4P6MUN2"/>
<keyword evidence="2" id="KW-0808">Transferase</keyword>
<sequence>MSMSTARTALWHLRRGGLSQVRTWRRRQRLGQGGVVVRRDEALPEWPLPDRPVRRPDLRVGVVLDDFSRLALAPEWTQVEVTPAAWESQVAEGIDLLFVESAWHGNSGTWRYQLTGPSAPSPALVALVEHCRAARVPTVFWCKEDPVHFDDFVDTAALFDHVLTTDVEMVPRYRERLGHDRVGVMAFAAQERIHNPIRPQQGHAERDIAFAGMYFAHKYPERREQMDLLLGAAARVSPRMERGLEIFSRFQGGDPNYQFPAPLDEHVVGSLSYRQTLTAYRVFKVFLNVNSIVGSPSMCARRVFEISACGTPVVSTPSPALDAFFPDDEVIRVSEPQEAEWMLRALVRSPLLRDRTVHLAQRRIWREHTYAARVDDVLRRVGLEQHVRQPRTVTALVSTNRPHQLEHVITQVARQRDVTVQLALLMHGFDDEARVRELAAKHGIEDLVVLHADQDVLLGTCLNRLVDAASGDVVAKMDDDDLYGEYYLFDSLQALEYSGADVVGKQAHQMYLESQSAHLVRFPEREHRFTDFVAGPTMVMPRSVALEHRFPDAQIGEDTGLLRRVVETGGRIYSADRFEFVQVRRGAGEHTWDASDAEMLANADVQGFGTTDGGGSR</sequence>
<evidence type="ECO:0000313" key="3">
    <source>
        <dbReference type="Proteomes" id="UP000290408"/>
    </source>
</evidence>
<proteinExistence type="predicted"/>
<dbReference type="Gene3D" id="3.90.550.10">
    <property type="entry name" value="Spore Coat Polysaccharide Biosynthesis Protein SpsA, Chain A"/>
    <property type="match status" value="1"/>
</dbReference>
<dbReference type="SUPFAM" id="SSF53448">
    <property type="entry name" value="Nucleotide-diphospho-sugar transferases"/>
    <property type="match status" value="1"/>
</dbReference>
<evidence type="ECO:0000313" key="2">
    <source>
        <dbReference type="EMBL" id="QBF46689.1"/>
    </source>
</evidence>
<feature type="domain" description="Spore protein YkvP/CgeB glycosyl transferase-like" evidence="1">
    <location>
        <begin position="264"/>
        <end position="378"/>
    </location>
</feature>
<dbReference type="InterPro" id="IPR029044">
    <property type="entry name" value="Nucleotide-diphossugar_trans"/>
</dbReference>
<name>A0A4P6MUN2_9MICO</name>
<reference evidence="2 3" key="1">
    <citation type="submission" date="2019-02" db="EMBL/GenBank/DDBJ databases">
        <title>Genomic data mining of an Antarctic deep-sea actinobacterium, Janibacterlimosus P3-3-X1.</title>
        <authorList>
            <person name="Liao L."/>
            <person name="Chen B."/>
        </authorList>
    </citation>
    <scope>NUCLEOTIDE SEQUENCE [LARGE SCALE GENOMIC DNA]</scope>
    <source>
        <strain evidence="2 3">P3-3-X1</strain>
    </source>
</reference>
<organism evidence="2 3">
    <name type="scientific">Janibacter limosus</name>
    <dbReference type="NCBI Taxonomy" id="53458"/>
    <lineage>
        <taxon>Bacteria</taxon>
        <taxon>Bacillati</taxon>
        <taxon>Actinomycetota</taxon>
        <taxon>Actinomycetes</taxon>
        <taxon>Micrococcales</taxon>
        <taxon>Intrasporangiaceae</taxon>
        <taxon>Janibacter</taxon>
    </lineage>
</organism>
<dbReference type="Proteomes" id="UP000290408">
    <property type="component" value="Chromosome"/>
</dbReference>
<dbReference type="OrthoDB" id="6713581at2"/>
<gene>
    <name evidence="2" type="ORF">EXU32_10785</name>
</gene>
<evidence type="ECO:0000259" key="1">
    <source>
        <dbReference type="Pfam" id="PF13524"/>
    </source>
</evidence>
<protein>
    <submittedName>
        <fullName evidence="2">Glycosyltransferase</fullName>
    </submittedName>
</protein>
<dbReference type="InterPro" id="IPR055259">
    <property type="entry name" value="YkvP/CgeB_Glyco_trans-like"/>
</dbReference>
<dbReference type="Pfam" id="PF13524">
    <property type="entry name" value="Glyco_trans_1_2"/>
    <property type="match status" value="1"/>
</dbReference>
<dbReference type="KEGG" id="jli:EXU32_10785"/>